<comment type="subunit">
    <text evidence="20">Found in a mRNP complex, at least composed of TDRD1, TDRD6, TDRD7 and DDX4. Interacts with MAEL. Interacts with PIWIL1, PIWIL2 and PIWIL4 (when methylated on arginine residues). Interacts with TDRD12.</text>
</comment>
<feature type="domain" description="VWFA" evidence="29">
    <location>
        <begin position="1530"/>
        <end position="1704"/>
    </location>
</feature>
<dbReference type="PRINTS" id="PR00453">
    <property type="entry name" value="VWFADOMAIN"/>
</dbReference>
<dbReference type="Pfam" id="PF01753">
    <property type="entry name" value="zf-MYND"/>
    <property type="match status" value="1"/>
</dbReference>
<sequence>MTEPFNFEKNESKLPSHESLRSPGGHPNHPNFRLKSPENGNKKNNFLLCEQTKQFLASQEDSSPSSHPNGVNGEMAGSKEDRKTLPTGNAVSPLNVGNNSPPKEVNSKPSNHVPPAKSKKVHKLVENSLSINNPALFNSLGPPLRSTTCHRCGLFGSLRCSQCKQTYYCSNICQRRDWAAHKIVCKPVQQNFHKLEDYKSPFETKNMEVKVESDCPLRVIKERAICADKIMFSDLRSLQLRKTMEIKGTVTEFKHPGDFYVQLYSSEVLECMNQLSASLKETYANKAHEEDHVPVKGEICVAKYTVDQTWNRVIIQDVDLLQKVAQVLYIDYGNEEVIPINRIHQLNRKIDLFPPCAIRCFVATVIPAEGNWSSDCIKTIKSLLMEQYCSLKIVDIVKEEEGVTFAVDVMMTSSGKFLDHVLIEMGYGLKPKGQNSKKQSTDSSDLKDVRKMMAENKIVVDRSDLIPKVLTLNVGDEFCGVVAHVQTPEDFFCQQLQSGRKLAELQRSLGEYCSQVPPRSDFYPTIGDICCAQFSEDDQWYRASVLAYASEESVLVGYVDYGNFEILSLTRLCPITPKLLELPMQAIKCVLAGVKPSLGIWTPEAVCLMKKIVQNKMITVNVVDKLENSSLVELTDRSVTPHISVTKALLNAGFAVEDKGLVTDKPSDVKEASVPLGMETKVNPLEWTWVELAVDQTVDVVVCVIDSPGEFYCHVLKEDDALKELSDLNNLLAEYCQQKLPNDFKAEIGQPCCAFFVGDNNWYRALVKEILPNGNFKVHFVDYGNIEEVTADELQMIPSKFLKLPFQGIQCWLVGIQPRNKHWSKEAIARFQTCVARIKLQAQVVEITENGVGIELTDLSTSYPRIISDILIDEHLVLKAGSPHTDLAKTRPVDKHDLQIDTSGLQAMSSADQWSTIELPVNKTVQACILEITNANLFYALPNEIAEDQEKLSVLTAELLEYCNAQKSRSPYTPKIGDACCARYTSDDCWYRAIVLGTSDADVRVLYVDYGNIETLPLCRVQPISARHLELPFQIIKCSLDGLMELNGRCSHLMIELLKNFMLNQNVMISVKGVIKNVHTVSVEKCSENGIINIADKLVMYGLAKNITSKKPAAVNTETADRMNCCCTKLQKQVEKHEQILLFLLNNPTNQNKFIEMKKLLKSWVGFFFPPLNASSQSRIKDTHHINMPSFLLLEAICIVLFAGVPPSLPLQEVHVSKEIIGKISVASKMMWCSAAVDVLFLMDGSHSVGKGSFERSKHFAITVCDALDINPRKVRVGAVQFSSVPRLEFPLDAFSTQQGVKGKIKRMVFKGGRTETSLALKYLLRKGFPGGRNASVPQVLIIITDGRSQGHVALPAKQLKQRGVTVFSVGIHFPRWEELHSLASEPREQHVLMAEEVDDATNGLFSTLSGSSICTTASPDCKVQPHPCERKTLETIRELAGLAPCWRGSRGTDAVLAALCPFSSWKRVFFTHPTTCYRTTCPGPCDSQPCQNGGTCVPEGPDRYHCLCPPAFGGEANCALNLSLECRVDVLFLLASSADTTLEGFQRAKAFVKRFVRAALTRDSQARVGVALYGAKLTVAVPVGEYQDVPDLIRSLDGLPFDGGATLTGRALQQVAERGFGSAPRTGLDQPRRAVVLMTEARSQDEVAGPAGFVRARQLLLLGVGSEDVRAELEMITGGPERVLTYTSPQDLFDQIPKLQGKLCSQPRPGCQAQSLDLVFMLDASVSVGPENFAQMQSFVRSCVLWFDVNPDVTQIGLVVYGGRVQTAFGLDTHLSRAAVLRALSQAPYLGGVGSAGTALLHIYDKVMTVQGGARPGVPKAVVVVTGGSGVEDAAVPAQKLRDNGVSVLVVGVGPVLREALRRLAGPRDALIHAAAYVDLSHHQDALIEWICREAKRPVNLCKPSPCMNEGICVLRNGSYRCECQGGWEGPHCKNPGAVCCVSPEEQQRNLETSDGLFEAHVTHDDGKTGHCWDSYA</sequence>
<evidence type="ECO:0000259" key="31">
    <source>
        <dbReference type="PROSITE" id="PS50865"/>
    </source>
</evidence>
<dbReference type="CDD" id="cd01472">
    <property type="entry name" value="vWA_collagen"/>
    <property type="match status" value="1"/>
</dbReference>
<dbReference type="GO" id="GO:0007283">
    <property type="term" value="P:spermatogenesis"/>
    <property type="evidence" value="ECO:0007669"/>
    <property type="project" value="UniProtKB-KW"/>
</dbReference>
<accession>A0A6B0RNB1</accession>
<evidence type="ECO:0000256" key="13">
    <source>
        <dbReference type="ARBA" id="ARBA00022871"/>
    </source>
</evidence>
<keyword evidence="14 25" id="KW-1015">Disulfide bond</keyword>
<dbReference type="Pfam" id="PF00008">
    <property type="entry name" value="EGF"/>
    <property type="match status" value="1"/>
</dbReference>
<evidence type="ECO:0000256" key="19">
    <source>
        <dbReference type="ARBA" id="ARBA00060949"/>
    </source>
</evidence>
<evidence type="ECO:0000256" key="6">
    <source>
        <dbReference type="ARBA" id="ARBA00022536"/>
    </source>
</evidence>
<evidence type="ECO:0000313" key="33">
    <source>
        <dbReference type="Proteomes" id="UP000322234"/>
    </source>
</evidence>
<feature type="domain" description="VWFA" evidence="29">
    <location>
        <begin position="1718"/>
        <end position="1892"/>
    </location>
</feature>
<dbReference type="Gene3D" id="2.30.30.140">
    <property type="match status" value="4"/>
</dbReference>
<dbReference type="SMART" id="SM00333">
    <property type="entry name" value="TUDOR"/>
    <property type="match status" value="4"/>
</dbReference>
<dbReference type="EMBL" id="VBQZ03000070">
    <property type="protein sequence ID" value="MXQ91345.1"/>
    <property type="molecule type" value="Genomic_DNA"/>
</dbReference>
<comment type="caution">
    <text evidence="32">The sequence shown here is derived from an EMBL/GenBank/DDBJ whole genome shotgun (WGS) entry which is preliminary data.</text>
</comment>
<feature type="domain" description="EGF-like" evidence="28">
    <location>
        <begin position="1899"/>
        <end position="1935"/>
    </location>
</feature>
<evidence type="ECO:0000256" key="4">
    <source>
        <dbReference type="ARBA" id="ARBA00022490"/>
    </source>
</evidence>
<dbReference type="InterPro" id="IPR002893">
    <property type="entry name" value="Znf_MYND"/>
</dbReference>
<evidence type="ECO:0000256" key="18">
    <source>
        <dbReference type="ARBA" id="ARBA00060128"/>
    </source>
</evidence>
<comment type="subcellular location">
    <subcellularLocation>
        <location evidence="1">Cytoplasm</location>
    </subcellularLocation>
    <subcellularLocation>
        <location evidence="2">Secreted</location>
    </subcellularLocation>
</comment>
<dbReference type="Gene3D" id="3.40.50.410">
    <property type="entry name" value="von Willebrand factor, type A domain"/>
    <property type="match status" value="3"/>
</dbReference>
<dbReference type="SUPFAM" id="SSF63748">
    <property type="entry name" value="Tudor/PWWP/MBT"/>
    <property type="match status" value="4"/>
</dbReference>
<feature type="domain" description="VWFA" evidence="29">
    <location>
        <begin position="1238"/>
        <end position="1409"/>
    </location>
</feature>
<dbReference type="FunFam" id="6.10.140.2220:FF:000011">
    <property type="entry name" value="Tudor domain containing 1"/>
    <property type="match status" value="1"/>
</dbReference>
<feature type="domain" description="Tudor" evidence="30">
    <location>
        <begin position="973"/>
        <end position="1031"/>
    </location>
</feature>
<evidence type="ECO:0000256" key="27">
    <source>
        <dbReference type="SAM" id="MobiDB-lite"/>
    </source>
</evidence>
<dbReference type="PROSITE" id="PS50234">
    <property type="entry name" value="VWFA"/>
    <property type="match status" value="3"/>
</dbReference>
<dbReference type="SMART" id="SM00181">
    <property type="entry name" value="EGF"/>
    <property type="match status" value="2"/>
</dbReference>
<reference evidence="32" key="1">
    <citation type="submission" date="2019-10" db="EMBL/GenBank/DDBJ databases">
        <title>The sequence and de novo assembly of the wild yak genome.</title>
        <authorList>
            <person name="Liu Y."/>
        </authorList>
    </citation>
    <scope>NUCLEOTIDE SEQUENCE [LARGE SCALE GENOMIC DNA]</scope>
    <source>
        <strain evidence="32">WY2019</strain>
    </source>
</reference>
<evidence type="ECO:0000256" key="24">
    <source>
        <dbReference type="ARBA" id="ARBA00080893"/>
    </source>
</evidence>
<comment type="function">
    <text evidence="18">Plays a central role during spermatogenesis by participating in the repression transposable elements and preventing their mobilization, which is essential for the germline integrity. Acts via the piRNA metabolic process, which mediates the repression of transposable elements during meiosis by forming complexes composed of piRNAs and Piwi proteins and governs the methylation and subsequent repression of transposons. Required for the localization of Piwi proteins to the meiotic nuage. Involved in the piRNA metabolic process by ensuring the entry of correct transcripts into the normal piRNA pool and limiting the entry of cellular transcripts into the piRNA pathway. May act by allowing the recruitment of piRNA biogenesis or loading factors that ensure the correct entry of transcripts and piRNAs into Piwi proteins.</text>
</comment>
<dbReference type="InterPro" id="IPR047377">
    <property type="entry name" value="Tudor_TDRD1_rpt2"/>
</dbReference>
<evidence type="ECO:0000256" key="11">
    <source>
        <dbReference type="ARBA" id="ARBA00022782"/>
    </source>
</evidence>
<keyword evidence="6 25" id="KW-0245">EGF-like domain</keyword>
<comment type="caution">
    <text evidence="25">Lacks conserved residue(s) required for the propagation of feature annotation.</text>
</comment>
<dbReference type="InterPro" id="IPR035437">
    <property type="entry name" value="SNase_OB-fold_sf"/>
</dbReference>
<keyword evidence="5" id="KW-0964">Secreted</keyword>
<evidence type="ECO:0000259" key="28">
    <source>
        <dbReference type="PROSITE" id="PS50026"/>
    </source>
</evidence>
<feature type="compositionally biased region" description="Basic and acidic residues" evidence="27">
    <location>
        <begin position="1"/>
        <end position="20"/>
    </location>
</feature>
<feature type="region of interest" description="Disordered" evidence="27">
    <location>
        <begin position="1"/>
        <end position="121"/>
    </location>
</feature>
<dbReference type="InterPro" id="IPR002035">
    <property type="entry name" value="VWF_A"/>
</dbReference>
<keyword evidence="10 26" id="KW-0863">Zinc-finger</keyword>
<dbReference type="Pfam" id="PF00567">
    <property type="entry name" value="TUDOR"/>
    <property type="match status" value="4"/>
</dbReference>
<evidence type="ECO:0000256" key="17">
    <source>
        <dbReference type="ARBA" id="ARBA00023254"/>
    </source>
</evidence>
<dbReference type="CDD" id="cd00054">
    <property type="entry name" value="EGF_CA"/>
    <property type="match status" value="1"/>
</dbReference>
<feature type="domain" description="Tudor" evidence="30">
    <location>
        <begin position="293"/>
        <end position="353"/>
    </location>
</feature>
<dbReference type="InterPro" id="IPR047378">
    <property type="entry name" value="Tudor_TDRD1_rpt3"/>
</dbReference>
<evidence type="ECO:0000256" key="21">
    <source>
        <dbReference type="ARBA" id="ARBA00065464"/>
    </source>
</evidence>
<evidence type="ECO:0000256" key="25">
    <source>
        <dbReference type="PROSITE-ProRule" id="PRU00076"/>
    </source>
</evidence>
<dbReference type="Gene3D" id="2.40.50.90">
    <property type="match status" value="4"/>
</dbReference>
<keyword evidence="8" id="KW-0732">Signal</keyword>
<dbReference type="SMART" id="SM00179">
    <property type="entry name" value="EGF_CA"/>
    <property type="match status" value="2"/>
</dbReference>
<dbReference type="PROSITE" id="PS00022">
    <property type="entry name" value="EGF_1"/>
    <property type="match status" value="1"/>
</dbReference>
<dbReference type="GO" id="GO:0005615">
    <property type="term" value="C:extracellular space"/>
    <property type="evidence" value="ECO:0007669"/>
    <property type="project" value="UniProtKB-ARBA"/>
</dbReference>
<feature type="domain" description="Tudor" evidence="30">
    <location>
        <begin position="523"/>
        <end position="582"/>
    </location>
</feature>
<comment type="subunit">
    <text evidence="21">Forms monomers and multimers.</text>
</comment>
<keyword evidence="12" id="KW-0862">Zinc</keyword>
<comment type="similarity">
    <text evidence="19">Belongs to the TDRD1 family.</text>
</comment>
<dbReference type="Gene3D" id="2.10.25.10">
    <property type="entry name" value="Laminin"/>
    <property type="match status" value="2"/>
</dbReference>
<evidence type="ECO:0000256" key="9">
    <source>
        <dbReference type="ARBA" id="ARBA00022737"/>
    </source>
</evidence>
<evidence type="ECO:0000256" key="3">
    <source>
        <dbReference type="ARBA" id="ARBA00022473"/>
    </source>
</evidence>
<dbReference type="GO" id="GO:0005509">
    <property type="term" value="F:calcium ion binding"/>
    <property type="evidence" value="ECO:0007669"/>
    <property type="project" value="InterPro"/>
</dbReference>
<dbReference type="GO" id="GO:0008270">
    <property type="term" value="F:zinc ion binding"/>
    <property type="evidence" value="ECO:0007669"/>
    <property type="project" value="UniProtKB-KW"/>
</dbReference>
<dbReference type="CDD" id="cd20409">
    <property type="entry name" value="Tudor_TDRD1_rpt2"/>
    <property type="match status" value="1"/>
</dbReference>
<evidence type="ECO:0000259" key="30">
    <source>
        <dbReference type="PROSITE" id="PS50304"/>
    </source>
</evidence>
<feature type="domain" description="MYND-type" evidence="31">
    <location>
        <begin position="149"/>
        <end position="185"/>
    </location>
</feature>
<keyword evidence="11" id="KW-0221">Differentiation</keyword>
<evidence type="ECO:0000256" key="1">
    <source>
        <dbReference type="ARBA" id="ARBA00004496"/>
    </source>
</evidence>
<protein>
    <recommendedName>
        <fullName evidence="22">Tudor domain-containing protein 1</fullName>
    </recommendedName>
    <alternativeName>
        <fullName evidence="24">A domain-containing protein similar to matrilin and collagen</fullName>
    </alternativeName>
    <alternativeName>
        <fullName evidence="23">von Willebrand factor A domain-containing protein 2</fullName>
    </alternativeName>
</protein>
<keyword evidence="16" id="KW-0325">Glycoprotein</keyword>
<dbReference type="FunFam" id="3.40.50.410:FF:000047">
    <property type="entry name" value="von Willebrand factor A domain containing 2"/>
    <property type="match status" value="1"/>
</dbReference>
<dbReference type="FunFam" id="2.30.30.140:FF:000018">
    <property type="entry name" value="Serine/threonine-protein kinase 31"/>
    <property type="match status" value="1"/>
</dbReference>
<evidence type="ECO:0000259" key="29">
    <source>
        <dbReference type="PROSITE" id="PS50234"/>
    </source>
</evidence>
<dbReference type="PROSITE" id="PS50865">
    <property type="entry name" value="ZF_MYND_2"/>
    <property type="match status" value="1"/>
</dbReference>
<dbReference type="FunFam" id="3.40.50.410:FF:000054">
    <property type="entry name" value="von Willebrand factor A domain containing 2"/>
    <property type="match status" value="1"/>
</dbReference>
<keyword evidence="33" id="KW-1185">Reference proteome</keyword>
<dbReference type="SUPFAM" id="SSF57196">
    <property type="entry name" value="EGF/Laminin"/>
    <property type="match status" value="1"/>
</dbReference>
<organism evidence="32 33">
    <name type="scientific">Bos mutus</name>
    <name type="common">wild yak</name>
    <dbReference type="NCBI Taxonomy" id="72004"/>
    <lineage>
        <taxon>Eukaryota</taxon>
        <taxon>Metazoa</taxon>
        <taxon>Chordata</taxon>
        <taxon>Craniata</taxon>
        <taxon>Vertebrata</taxon>
        <taxon>Euteleostomi</taxon>
        <taxon>Mammalia</taxon>
        <taxon>Eutheria</taxon>
        <taxon>Laurasiatheria</taxon>
        <taxon>Artiodactyla</taxon>
        <taxon>Ruminantia</taxon>
        <taxon>Pecora</taxon>
        <taxon>Bovidae</taxon>
        <taxon>Bovinae</taxon>
        <taxon>Bos</taxon>
    </lineage>
</organism>
<feature type="compositionally biased region" description="Polar residues" evidence="27">
    <location>
        <begin position="86"/>
        <end position="101"/>
    </location>
</feature>
<keyword evidence="7" id="KW-0479">Metal-binding</keyword>
<evidence type="ECO:0000256" key="8">
    <source>
        <dbReference type="ARBA" id="ARBA00022729"/>
    </source>
</evidence>
<feature type="domain" description="EGF-like" evidence="28">
    <location>
        <begin position="1483"/>
        <end position="1520"/>
    </location>
</feature>
<dbReference type="GO" id="GO:0005737">
    <property type="term" value="C:cytoplasm"/>
    <property type="evidence" value="ECO:0007669"/>
    <property type="project" value="UniProtKB-SubCell"/>
</dbReference>
<evidence type="ECO:0000256" key="2">
    <source>
        <dbReference type="ARBA" id="ARBA00004613"/>
    </source>
</evidence>
<keyword evidence="4" id="KW-0963">Cytoplasm</keyword>
<dbReference type="GO" id="GO:0051321">
    <property type="term" value="P:meiotic cell cycle"/>
    <property type="evidence" value="ECO:0007669"/>
    <property type="project" value="UniProtKB-KW"/>
</dbReference>
<dbReference type="CDD" id="cd20410">
    <property type="entry name" value="Tudor_TDRD1_rpt3"/>
    <property type="match status" value="1"/>
</dbReference>
<dbReference type="PROSITE" id="PS01360">
    <property type="entry name" value="ZF_MYND_1"/>
    <property type="match status" value="1"/>
</dbReference>
<evidence type="ECO:0000256" key="22">
    <source>
        <dbReference type="ARBA" id="ARBA00067143"/>
    </source>
</evidence>
<keyword evidence="3" id="KW-0217">Developmental protein</keyword>
<evidence type="ECO:0000256" key="26">
    <source>
        <dbReference type="PROSITE-ProRule" id="PRU00134"/>
    </source>
</evidence>
<gene>
    <name evidence="32" type="ORF">E5288_WYG015536</name>
</gene>
<dbReference type="PANTHER" id="PTHR16442">
    <property type="entry name" value="RING FINGER PROTEIN 17"/>
    <property type="match status" value="1"/>
</dbReference>
<keyword evidence="13" id="KW-0744">Spermatogenesis</keyword>
<keyword evidence="15" id="KW-0943">RNA-mediated gene silencing</keyword>
<dbReference type="PROSITE" id="PS01186">
    <property type="entry name" value="EGF_2"/>
    <property type="match status" value="1"/>
</dbReference>
<feature type="domain" description="Tudor" evidence="30">
    <location>
        <begin position="745"/>
        <end position="804"/>
    </location>
</feature>
<dbReference type="GO" id="GO:0030154">
    <property type="term" value="P:cell differentiation"/>
    <property type="evidence" value="ECO:0007669"/>
    <property type="project" value="UniProtKB-KW"/>
</dbReference>
<dbReference type="Pfam" id="PF00092">
    <property type="entry name" value="VWA"/>
    <property type="match status" value="3"/>
</dbReference>
<evidence type="ECO:0000256" key="20">
    <source>
        <dbReference type="ARBA" id="ARBA00063966"/>
    </source>
</evidence>
<dbReference type="GO" id="GO:0031047">
    <property type="term" value="P:regulatory ncRNA-mediated gene silencing"/>
    <property type="evidence" value="ECO:0007669"/>
    <property type="project" value="UniProtKB-KW"/>
</dbReference>
<dbReference type="FunFam" id="2.10.25.10:FF:000336">
    <property type="entry name" value="von Willebrand factor A domain containing 2"/>
    <property type="match status" value="1"/>
</dbReference>
<dbReference type="InterPro" id="IPR002999">
    <property type="entry name" value="Tudor"/>
</dbReference>
<evidence type="ECO:0000256" key="15">
    <source>
        <dbReference type="ARBA" id="ARBA00023158"/>
    </source>
</evidence>
<dbReference type="InterPro" id="IPR000742">
    <property type="entry name" value="EGF"/>
</dbReference>
<dbReference type="CDD" id="cd00053">
    <property type="entry name" value="EGF"/>
    <property type="match status" value="1"/>
</dbReference>
<proteinExistence type="inferred from homology"/>
<feature type="compositionally biased region" description="Polar residues" evidence="27">
    <location>
        <begin position="51"/>
        <end position="69"/>
    </location>
</feature>
<dbReference type="FunFam" id="3.40.50.410:FF:000058">
    <property type="entry name" value="von Willebrand factor A domain containing 2"/>
    <property type="match status" value="1"/>
</dbReference>
<dbReference type="FunFam" id="2.30.30.140:FF:000048">
    <property type="entry name" value="Tudor domain containing 1"/>
    <property type="match status" value="2"/>
</dbReference>
<dbReference type="FunFam" id="2.10.25.10:FF:000066">
    <property type="entry name" value="FAT atypical cadherin 4"/>
    <property type="match status" value="1"/>
</dbReference>
<evidence type="ECO:0000256" key="7">
    <source>
        <dbReference type="ARBA" id="ARBA00022723"/>
    </source>
</evidence>
<evidence type="ECO:0000256" key="12">
    <source>
        <dbReference type="ARBA" id="ARBA00022833"/>
    </source>
</evidence>
<dbReference type="SUPFAM" id="SSF53300">
    <property type="entry name" value="vWA-like"/>
    <property type="match status" value="3"/>
</dbReference>
<evidence type="ECO:0000256" key="14">
    <source>
        <dbReference type="ARBA" id="ARBA00023157"/>
    </source>
</evidence>
<dbReference type="SUPFAM" id="SSF144232">
    <property type="entry name" value="HIT/MYND zinc finger-like"/>
    <property type="match status" value="1"/>
</dbReference>
<dbReference type="GO" id="GO:0042802">
    <property type="term" value="F:identical protein binding"/>
    <property type="evidence" value="ECO:0007669"/>
    <property type="project" value="UniProtKB-ARBA"/>
</dbReference>
<dbReference type="InterPro" id="IPR001881">
    <property type="entry name" value="EGF-like_Ca-bd_dom"/>
</dbReference>
<dbReference type="InterPro" id="IPR036465">
    <property type="entry name" value="vWFA_dom_sf"/>
</dbReference>
<dbReference type="PANTHER" id="PTHR16442:SF1">
    <property type="entry name" value="RING FINGER PROTEIN 17"/>
    <property type="match status" value="1"/>
</dbReference>
<evidence type="ECO:0000256" key="16">
    <source>
        <dbReference type="ARBA" id="ARBA00023180"/>
    </source>
</evidence>
<dbReference type="Gene3D" id="6.10.140.2220">
    <property type="match status" value="1"/>
</dbReference>
<dbReference type="InterPro" id="IPR047376">
    <property type="entry name" value="Tudor_TDRD1_rpt1"/>
</dbReference>
<dbReference type="FunFam" id="2.30.30.140:FF:000081">
    <property type="entry name" value="Tudor domain-containing protein 1"/>
    <property type="match status" value="1"/>
</dbReference>
<feature type="disulfide bond" evidence="25">
    <location>
        <begin position="1925"/>
        <end position="1934"/>
    </location>
</feature>
<dbReference type="PROSITE" id="PS50026">
    <property type="entry name" value="EGF_3"/>
    <property type="match status" value="2"/>
</dbReference>
<evidence type="ECO:0000313" key="32">
    <source>
        <dbReference type="EMBL" id="MXQ91345.1"/>
    </source>
</evidence>
<name>A0A6B0RNB1_9CETA</name>
<evidence type="ECO:0000256" key="5">
    <source>
        <dbReference type="ARBA" id="ARBA00022525"/>
    </source>
</evidence>
<dbReference type="Proteomes" id="UP000322234">
    <property type="component" value="Unassembled WGS sequence"/>
</dbReference>
<dbReference type="PROSITE" id="PS50304">
    <property type="entry name" value="TUDOR"/>
    <property type="match status" value="4"/>
</dbReference>
<dbReference type="SMART" id="SM00327">
    <property type="entry name" value="VWA"/>
    <property type="match status" value="3"/>
</dbReference>
<evidence type="ECO:0000256" key="10">
    <source>
        <dbReference type="ARBA" id="ARBA00022771"/>
    </source>
</evidence>
<keyword evidence="17" id="KW-0469">Meiosis</keyword>
<dbReference type="CDD" id="cd20408">
    <property type="entry name" value="Tudor_TDRD1_rpt1"/>
    <property type="match status" value="1"/>
</dbReference>
<keyword evidence="9" id="KW-0677">Repeat</keyword>
<evidence type="ECO:0000256" key="23">
    <source>
        <dbReference type="ARBA" id="ARBA00070370"/>
    </source>
</evidence>